<dbReference type="Gene3D" id="3.30.2090.10">
    <property type="entry name" value="Multidrug efflux transporter AcrB TolC docking domain, DN and DC subdomains"/>
    <property type="match status" value="2"/>
</dbReference>
<dbReference type="InterPro" id="IPR027463">
    <property type="entry name" value="AcrB_DN_DC_subdom"/>
</dbReference>
<dbReference type="Gene3D" id="1.20.1640.10">
    <property type="entry name" value="Multidrug efflux transporter AcrB transmembrane domain"/>
    <property type="match status" value="2"/>
</dbReference>
<dbReference type="Proteomes" id="UP001200145">
    <property type="component" value="Unassembled WGS sequence"/>
</dbReference>
<name>A0ABS9BHS9_9BACT</name>
<keyword evidence="5" id="KW-1185">Reference proteome</keyword>
<keyword evidence="3" id="KW-0812">Transmembrane</keyword>
<dbReference type="SUPFAM" id="SSF82714">
    <property type="entry name" value="Multidrug efflux transporter AcrB TolC docking domain, DN and DC subdomains"/>
    <property type="match status" value="2"/>
</dbReference>
<feature type="transmembrane region" description="Helical" evidence="3">
    <location>
        <begin position="915"/>
        <end position="940"/>
    </location>
</feature>
<protein>
    <submittedName>
        <fullName evidence="4">Efflux RND transporter permease subunit</fullName>
    </submittedName>
</protein>
<gene>
    <name evidence="4" type="ORF">L0U88_10950</name>
</gene>
<evidence type="ECO:0000256" key="2">
    <source>
        <dbReference type="SAM" id="MobiDB-lite"/>
    </source>
</evidence>
<evidence type="ECO:0000313" key="4">
    <source>
        <dbReference type="EMBL" id="MCF1715142.1"/>
    </source>
</evidence>
<dbReference type="SUPFAM" id="SSF82866">
    <property type="entry name" value="Multidrug efflux transporter AcrB transmembrane domain"/>
    <property type="match status" value="2"/>
</dbReference>
<dbReference type="Gene3D" id="3.30.70.1320">
    <property type="entry name" value="Multidrug efflux transporter AcrB pore domain like"/>
    <property type="match status" value="1"/>
</dbReference>
<feature type="compositionally biased region" description="Polar residues" evidence="2">
    <location>
        <begin position="812"/>
        <end position="821"/>
    </location>
</feature>
<feature type="transmembrane region" description="Helical" evidence="3">
    <location>
        <begin position="359"/>
        <end position="379"/>
    </location>
</feature>
<feature type="transmembrane region" description="Helical" evidence="3">
    <location>
        <begin position="992"/>
        <end position="1018"/>
    </location>
</feature>
<proteinExistence type="predicted"/>
<dbReference type="EMBL" id="JAKEVY010000002">
    <property type="protein sequence ID" value="MCF1715142.1"/>
    <property type="molecule type" value="Genomic_DNA"/>
</dbReference>
<feature type="region of interest" description="Disordered" evidence="2">
    <location>
        <begin position="799"/>
        <end position="821"/>
    </location>
</feature>
<dbReference type="RefSeq" id="WP_234866091.1">
    <property type="nucleotide sequence ID" value="NZ_JAKEVY010000002.1"/>
</dbReference>
<keyword evidence="3" id="KW-0472">Membrane</keyword>
<evidence type="ECO:0000256" key="3">
    <source>
        <dbReference type="SAM" id="Phobius"/>
    </source>
</evidence>
<feature type="transmembrane region" description="Helical" evidence="3">
    <location>
        <begin position="961"/>
        <end position="980"/>
    </location>
</feature>
<feature type="transmembrane region" description="Helical" evidence="3">
    <location>
        <begin position="885"/>
        <end position="909"/>
    </location>
</feature>
<dbReference type="Gene3D" id="3.30.70.1430">
    <property type="entry name" value="Multidrug efflux transporter AcrB pore domain"/>
    <property type="match status" value="2"/>
</dbReference>
<dbReference type="InterPro" id="IPR001036">
    <property type="entry name" value="Acrflvin-R"/>
</dbReference>
<dbReference type="Pfam" id="PF00873">
    <property type="entry name" value="ACR_tran"/>
    <property type="match status" value="1"/>
</dbReference>
<dbReference type="PRINTS" id="PR00702">
    <property type="entry name" value="ACRIFLAVINRP"/>
</dbReference>
<dbReference type="PANTHER" id="PTHR32063">
    <property type="match status" value="1"/>
</dbReference>
<dbReference type="SUPFAM" id="SSF82693">
    <property type="entry name" value="Multidrug efflux transporter AcrB pore domain, PN1, PN2, PC1 and PC2 subdomains"/>
    <property type="match status" value="3"/>
</dbReference>
<evidence type="ECO:0000313" key="5">
    <source>
        <dbReference type="Proteomes" id="UP001200145"/>
    </source>
</evidence>
<dbReference type="PANTHER" id="PTHR32063:SF0">
    <property type="entry name" value="SWARMING MOTILITY PROTEIN SWRC"/>
    <property type="match status" value="1"/>
</dbReference>
<feature type="transmembrane region" description="Helical" evidence="3">
    <location>
        <begin position="333"/>
        <end position="352"/>
    </location>
</feature>
<keyword evidence="1" id="KW-0175">Coiled coil</keyword>
<accession>A0ABS9BHS9</accession>
<sequence length="1058" mass="115604">MKIAELSIKRPSLVIVLFTILTLGGLFSYTQLGYELIPKFETNAITVSTIYPGASPSEVENTVTKKIEDAVASLENIKKLESKSLENVSLVTITLNSTADADYALNDAQRKINAVLKDLPDDVDPPSLNKFSLSDLPIMTLAASAKLEEAQFFDLVDKRISPVLSRVNGVAQVNLVGGQEREIQVSLDPQKIKGFGLSVPQVQQAILSSNLDFPTGNVQTREQSILVRLAGKYKTVEELRNLVIVSNNGIQVRLGDVADVQDSQKEVEKIARVNQQNAITIQIIKQSDANAVAVSEEVQKQIQRLEQDYSANELKLNIANDSTVFTLEAADSVVHDLLLAVVLVAFVMLFFLHSLRNAVIVMVSIPASLIATFIGMALFDYTLNLMSLLGLSLVVGILVDDAIVVLENIYRHMEMGKNRVRAAMDGTKEIGFTVTAITLVIVVVFLPIALSTGLVSNIIKQFCVTVIISTLLSLLSSFTIVPWLSSRFGKLEHLTGKTIFGRIILGFEKGLDRFTHWISGILTWSLRHKRITLGVVLVMFLSSFYIVGAGYVGSEFFSKSDRGEFLVQLELPKDAAIEQTNQLTQKAEKYLQQKIEIVDLITTVGQTSEGLGASQSTAYKSEIKVKLVPKELRKDDSYVYAAKIKRELENVLVGAKIKTTPIGMLGTADLAPLALVVTASDLDSALAFANEAHALLKKIPGATETKLTVESGNPEINVQVDRDKMAALGLNMQTVGLTMQTAFNGNTDGKFRAGEYEYDINIRYGSFSRSNMQDVSNLEFVNNMGQTVKLSQFATIRETSGPSQLERRDKSPSVTVQGQSVGRPTGTIAAEWEQAFSQLRKPTGVNYLWGGDMENQSEGFGTLGIALLAAILLVYLVMVSLYDSFVYPFVVLFSVPLSFIGAFLALGLTNNSLNIFTILGIIMLIGLVAKNAIMIVDFANHRKAEGESTFQALVQANHARLRPILMTTIAMVFGMLPIAIASGPGAEWKNGLAWVIIGGLISSLFLTLVIVPVIYAIFDGWLEKAKNKKKGQKTIDELIVEEYTPSPTQDGFTPTHVV</sequence>
<feature type="transmembrane region" description="Helical" evidence="3">
    <location>
        <begin position="860"/>
        <end position="878"/>
    </location>
</feature>
<feature type="transmembrane region" description="Helical" evidence="3">
    <location>
        <begin position="531"/>
        <end position="552"/>
    </location>
</feature>
<feature type="coiled-coil region" evidence="1">
    <location>
        <begin position="295"/>
        <end position="322"/>
    </location>
</feature>
<dbReference type="Gene3D" id="3.30.70.1440">
    <property type="entry name" value="Multidrug efflux transporter AcrB pore domain"/>
    <property type="match status" value="1"/>
</dbReference>
<feature type="transmembrane region" description="Helical" evidence="3">
    <location>
        <begin position="458"/>
        <end position="484"/>
    </location>
</feature>
<reference evidence="4 5" key="1">
    <citation type="submission" date="2022-01" db="EMBL/GenBank/DDBJ databases">
        <title>Flavihumibacter sp. nov., isolated from sediment of a river.</title>
        <authorList>
            <person name="Liu H."/>
        </authorList>
    </citation>
    <scope>NUCLEOTIDE SEQUENCE [LARGE SCALE GENOMIC DNA]</scope>
    <source>
        <strain evidence="4 5">RY-1</strain>
    </source>
</reference>
<comment type="caution">
    <text evidence="4">The sequence shown here is derived from an EMBL/GenBank/DDBJ whole genome shotgun (WGS) entry which is preliminary data.</text>
</comment>
<evidence type="ECO:0000256" key="1">
    <source>
        <dbReference type="SAM" id="Coils"/>
    </source>
</evidence>
<organism evidence="4 5">
    <name type="scientific">Flavihumibacter fluminis</name>
    <dbReference type="NCBI Taxonomy" id="2909236"/>
    <lineage>
        <taxon>Bacteria</taxon>
        <taxon>Pseudomonadati</taxon>
        <taxon>Bacteroidota</taxon>
        <taxon>Chitinophagia</taxon>
        <taxon>Chitinophagales</taxon>
        <taxon>Chitinophagaceae</taxon>
        <taxon>Flavihumibacter</taxon>
    </lineage>
</organism>
<feature type="transmembrane region" description="Helical" evidence="3">
    <location>
        <begin position="385"/>
        <end position="409"/>
    </location>
</feature>
<keyword evidence="3" id="KW-1133">Transmembrane helix</keyword>
<feature type="transmembrane region" description="Helical" evidence="3">
    <location>
        <begin position="430"/>
        <end position="452"/>
    </location>
</feature>